<feature type="non-terminal residue" evidence="1">
    <location>
        <position position="55"/>
    </location>
</feature>
<sequence length="55" mass="5593">MTREAADRLLARVRAELDLDPAALAMLAPLPEVPLPARLDVSALAAASVAAASVA</sequence>
<dbReference type="EMBL" id="SDPL01000368">
    <property type="protein sequence ID" value="RXZ44746.1"/>
    <property type="molecule type" value="Genomic_DNA"/>
</dbReference>
<protein>
    <submittedName>
        <fullName evidence="1">Permease</fullName>
    </submittedName>
</protein>
<comment type="caution">
    <text evidence="1">The sequence shown here is derived from an EMBL/GenBank/DDBJ whole genome shotgun (WGS) entry which is preliminary data.</text>
</comment>
<evidence type="ECO:0000313" key="1">
    <source>
        <dbReference type="EMBL" id="RXZ44746.1"/>
    </source>
</evidence>
<keyword evidence="2" id="KW-1185">Reference proteome</keyword>
<dbReference type="Proteomes" id="UP000292881">
    <property type="component" value="Unassembled WGS sequence"/>
</dbReference>
<gene>
    <name evidence="1" type="ORF">ESO86_14260</name>
</gene>
<reference evidence="1 2" key="1">
    <citation type="submission" date="2019-01" db="EMBL/GenBank/DDBJ databases">
        <authorList>
            <person name="Li J."/>
        </authorList>
    </citation>
    <scope>NUCLEOTIDE SEQUENCE [LARGE SCALE GENOMIC DNA]</scope>
    <source>
        <strain evidence="1 2">CGMCC 4.7180</strain>
    </source>
</reference>
<proteinExistence type="predicted"/>
<evidence type="ECO:0000313" key="2">
    <source>
        <dbReference type="Proteomes" id="UP000292881"/>
    </source>
</evidence>
<accession>A0A4Q2JEJ2</accession>
<dbReference type="AlphaFoldDB" id="A0A4Q2JEJ2"/>
<organism evidence="1 2">
    <name type="scientific">Agromyces binzhouensis</name>
    <dbReference type="NCBI Taxonomy" id="1817495"/>
    <lineage>
        <taxon>Bacteria</taxon>
        <taxon>Bacillati</taxon>
        <taxon>Actinomycetota</taxon>
        <taxon>Actinomycetes</taxon>
        <taxon>Micrococcales</taxon>
        <taxon>Microbacteriaceae</taxon>
        <taxon>Agromyces</taxon>
    </lineage>
</organism>
<name>A0A4Q2JEJ2_9MICO</name>